<dbReference type="EMBL" id="CABVPL010000037">
    <property type="protein sequence ID" value="VWB92077.1"/>
    <property type="molecule type" value="Genomic_DNA"/>
</dbReference>
<dbReference type="PIRSF" id="PIRSF000137">
    <property type="entry name" value="Alcohol_oxidase"/>
    <property type="match status" value="1"/>
</dbReference>
<evidence type="ECO:0000313" key="10">
    <source>
        <dbReference type="EMBL" id="KAB0642705.1"/>
    </source>
</evidence>
<dbReference type="PANTHER" id="PTHR11552:SF147">
    <property type="entry name" value="CHOLINE DEHYDROGENASE, MITOCHONDRIAL"/>
    <property type="match status" value="1"/>
</dbReference>
<comment type="similarity">
    <text evidence="2 7">Belongs to the GMC oxidoreductase family.</text>
</comment>
<dbReference type="Proteomes" id="UP000494222">
    <property type="component" value="Unassembled WGS sequence"/>
</dbReference>
<dbReference type="InterPro" id="IPR012132">
    <property type="entry name" value="GMC_OxRdtase"/>
</dbReference>
<proteinExistence type="inferred from homology"/>
<evidence type="ECO:0000256" key="2">
    <source>
        <dbReference type="ARBA" id="ARBA00010790"/>
    </source>
</evidence>
<evidence type="ECO:0000256" key="7">
    <source>
        <dbReference type="RuleBase" id="RU003968"/>
    </source>
</evidence>
<gene>
    <name evidence="11" type="ORF">BLA24064_04376</name>
    <name evidence="10" type="ORF">F7R21_10420</name>
</gene>
<evidence type="ECO:0000259" key="9">
    <source>
        <dbReference type="PROSITE" id="PS00624"/>
    </source>
</evidence>
<dbReference type="PROSITE" id="PS00624">
    <property type="entry name" value="GMC_OXRED_2"/>
    <property type="match status" value="1"/>
</dbReference>
<comment type="cofactor">
    <cofactor evidence="1 6">
        <name>FAD</name>
        <dbReference type="ChEBI" id="CHEBI:57692"/>
    </cofactor>
</comment>
<dbReference type="EMBL" id="VZOJ01000021">
    <property type="protein sequence ID" value="KAB0642705.1"/>
    <property type="molecule type" value="Genomic_DNA"/>
</dbReference>
<sequence>MSWDFIIIGAGSAGCVLANRLSADPRHRVLLLEAGGSDNRFAIKIPALAMKAMNDPETDWMFPTEPDPTRNDRTEIVPRGKVLGGSSSINATWYVRGNRGDYDHWAALGNTGWSYDELLPYFRKVECNRDGVSNTYGTAGAIVISEIRGVPPLTRVFLDAMEELGYPKNVDFNAEPTEGVAILHSTQHRGLRWSAARGYLDPARRRPNLCVLTGALVRRVLIENRTAVGVEFDLGGARRVERCRGEVIVSASAINSPKILMHSGVGPADQLNLAGIPVIVENRAVGRNLQEHPACQVKAYVNVRTANQEFNALGMLKYGTRFLLSRSGQATFSYSGVGLIRTRPELAYPDIQYHFGAFSSSYTDQGIRMEPEAAINLQPNVNNSRSRGEVKLKSSDPLAPPSIQFNMLADAYDRETLIAGARIARAALRSRAFAPYVTGECKPGDDVQTDDEWLAYLRENAGGSFHPCGTCKMGIDADAVVTPELKVIGVDRLRVVDSSIIPQIPSGNLNAISLVIGEKGADMILAAHRAATAVDAVQQT</sequence>
<evidence type="ECO:0000313" key="11">
    <source>
        <dbReference type="EMBL" id="VWB92077.1"/>
    </source>
</evidence>
<evidence type="ECO:0000256" key="6">
    <source>
        <dbReference type="PIRSR" id="PIRSR000137-2"/>
    </source>
</evidence>
<dbReference type="AlphaFoldDB" id="A0A6H9T4N1"/>
<protein>
    <submittedName>
        <fullName evidence="10">Choline dehydrogenase</fullName>
    </submittedName>
</protein>
<evidence type="ECO:0000256" key="1">
    <source>
        <dbReference type="ARBA" id="ARBA00001974"/>
    </source>
</evidence>
<dbReference type="OrthoDB" id="9785276at2"/>
<evidence type="ECO:0000259" key="8">
    <source>
        <dbReference type="PROSITE" id="PS00623"/>
    </source>
</evidence>
<dbReference type="SUPFAM" id="SSF51905">
    <property type="entry name" value="FAD/NAD(P)-binding domain"/>
    <property type="match status" value="1"/>
</dbReference>
<reference evidence="10 12" key="1">
    <citation type="submission" date="2019-09" db="EMBL/GenBank/DDBJ databases">
        <title>Draft genome sequences of 48 bacterial type strains from the CCUG.</title>
        <authorList>
            <person name="Tunovic T."/>
            <person name="Pineiro-Iglesias B."/>
            <person name="Unosson C."/>
            <person name="Inganas E."/>
            <person name="Ohlen M."/>
            <person name="Cardew S."/>
            <person name="Jensie-Markopoulos S."/>
            <person name="Salva-Serra F."/>
            <person name="Jaen-Luchoro D."/>
            <person name="Karlsson R."/>
            <person name="Svensson-Stadler L."/>
            <person name="Chun J."/>
            <person name="Moore E."/>
        </authorList>
    </citation>
    <scope>NUCLEOTIDE SEQUENCE [LARGE SCALE GENOMIC DNA]</scope>
    <source>
        <strain evidence="10 12">CCUG 54555</strain>
    </source>
</reference>
<evidence type="ECO:0000313" key="12">
    <source>
        <dbReference type="Proteomes" id="UP000430232"/>
    </source>
</evidence>
<keyword evidence="3 7" id="KW-0285">Flavoprotein</keyword>
<keyword evidence="5" id="KW-0520">NAD</keyword>
<dbReference type="InterPro" id="IPR007867">
    <property type="entry name" value="GMC_OxRtase_C"/>
</dbReference>
<dbReference type="PANTHER" id="PTHR11552">
    <property type="entry name" value="GLUCOSE-METHANOL-CHOLINE GMC OXIDOREDUCTASE"/>
    <property type="match status" value="1"/>
</dbReference>
<keyword evidence="4 6" id="KW-0274">FAD</keyword>
<dbReference type="Pfam" id="PF00732">
    <property type="entry name" value="GMC_oxred_N"/>
    <property type="match status" value="1"/>
</dbReference>
<evidence type="ECO:0000256" key="4">
    <source>
        <dbReference type="ARBA" id="ARBA00022827"/>
    </source>
</evidence>
<dbReference type="GeneID" id="99791657"/>
<evidence type="ECO:0000256" key="3">
    <source>
        <dbReference type="ARBA" id="ARBA00022630"/>
    </source>
</evidence>
<feature type="domain" description="Glucose-methanol-choline oxidoreductase N-terminal" evidence="9">
    <location>
        <begin position="252"/>
        <end position="266"/>
    </location>
</feature>
<dbReference type="GO" id="GO:0050660">
    <property type="term" value="F:flavin adenine dinucleotide binding"/>
    <property type="evidence" value="ECO:0007669"/>
    <property type="project" value="InterPro"/>
</dbReference>
<evidence type="ECO:0000313" key="13">
    <source>
        <dbReference type="Proteomes" id="UP000494222"/>
    </source>
</evidence>
<dbReference type="InterPro" id="IPR036188">
    <property type="entry name" value="FAD/NAD-bd_sf"/>
</dbReference>
<organism evidence="10 12">
    <name type="scientific">Burkholderia latens</name>
    <dbReference type="NCBI Taxonomy" id="488446"/>
    <lineage>
        <taxon>Bacteria</taxon>
        <taxon>Pseudomonadati</taxon>
        <taxon>Pseudomonadota</taxon>
        <taxon>Betaproteobacteria</taxon>
        <taxon>Burkholderiales</taxon>
        <taxon>Burkholderiaceae</taxon>
        <taxon>Burkholderia</taxon>
        <taxon>Burkholderia cepacia complex</taxon>
    </lineage>
</organism>
<dbReference type="InterPro" id="IPR000172">
    <property type="entry name" value="GMC_OxRdtase_N"/>
</dbReference>
<reference evidence="11 13" key="2">
    <citation type="submission" date="2019-09" db="EMBL/GenBank/DDBJ databases">
        <authorList>
            <person name="Depoorter E."/>
        </authorList>
    </citation>
    <scope>NUCLEOTIDE SEQUENCE [LARGE SCALE GENOMIC DNA]</scope>
    <source>
        <strain evidence="11">LMG 24064</strain>
    </source>
</reference>
<dbReference type="RefSeq" id="WP_151064240.1">
    <property type="nucleotide sequence ID" value="NZ_CABVPL010000037.1"/>
</dbReference>
<feature type="binding site" evidence="6">
    <location>
        <position position="217"/>
    </location>
    <ligand>
        <name>FAD</name>
        <dbReference type="ChEBI" id="CHEBI:57692"/>
    </ligand>
</feature>
<feature type="binding site" evidence="6">
    <location>
        <position position="82"/>
    </location>
    <ligand>
        <name>FAD</name>
        <dbReference type="ChEBI" id="CHEBI:57692"/>
    </ligand>
</feature>
<dbReference type="Gene3D" id="3.50.50.60">
    <property type="entry name" value="FAD/NAD(P)-binding domain"/>
    <property type="match status" value="1"/>
</dbReference>
<dbReference type="Proteomes" id="UP000430232">
    <property type="component" value="Unassembled WGS sequence"/>
</dbReference>
<accession>A0A6H9T4N1</accession>
<feature type="domain" description="Glucose-methanol-choline oxidoreductase N-terminal" evidence="8">
    <location>
        <begin position="80"/>
        <end position="103"/>
    </location>
</feature>
<name>A0A6H9T4N1_9BURK</name>
<dbReference type="GO" id="GO:0016614">
    <property type="term" value="F:oxidoreductase activity, acting on CH-OH group of donors"/>
    <property type="evidence" value="ECO:0007669"/>
    <property type="project" value="InterPro"/>
</dbReference>
<evidence type="ECO:0000256" key="5">
    <source>
        <dbReference type="ARBA" id="ARBA00023027"/>
    </source>
</evidence>
<dbReference type="SUPFAM" id="SSF54373">
    <property type="entry name" value="FAD-linked reductases, C-terminal domain"/>
    <property type="match status" value="1"/>
</dbReference>
<dbReference type="Pfam" id="PF05199">
    <property type="entry name" value="GMC_oxred_C"/>
    <property type="match status" value="1"/>
</dbReference>
<dbReference type="PROSITE" id="PS00623">
    <property type="entry name" value="GMC_OXRED_1"/>
    <property type="match status" value="1"/>
</dbReference>
<keyword evidence="12" id="KW-1185">Reference proteome</keyword>
<dbReference type="Gene3D" id="3.30.560.10">
    <property type="entry name" value="Glucose Oxidase, domain 3"/>
    <property type="match status" value="1"/>
</dbReference>